<evidence type="ECO:0000259" key="2">
    <source>
        <dbReference type="Pfam" id="PF13472"/>
    </source>
</evidence>
<dbReference type="EMBL" id="JAGIOA010000001">
    <property type="protein sequence ID" value="MBP2378400.1"/>
    <property type="molecule type" value="Genomic_DNA"/>
</dbReference>
<evidence type="ECO:0000256" key="1">
    <source>
        <dbReference type="SAM" id="Phobius"/>
    </source>
</evidence>
<accession>A0ABS4WQB9</accession>
<keyword evidence="4" id="KW-1185">Reference proteome</keyword>
<evidence type="ECO:0000313" key="4">
    <source>
        <dbReference type="Proteomes" id="UP000703720"/>
    </source>
</evidence>
<organism evidence="3 4">
    <name type="scientific">Microbacterium phyllosphaerae</name>
    <dbReference type="NCBI Taxonomy" id="124798"/>
    <lineage>
        <taxon>Bacteria</taxon>
        <taxon>Bacillati</taxon>
        <taxon>Actinomycetota</taxon>
        <taxon>Actinomycetes</taxon>
        <taxon>Micrococcales</taxon>
        <taxon>Microbacteriaceae</taxon>
        <taxon>Microbacterium</taxon>
    </lineage>
</organism>
<name>A0ABS4WQB9_9MICO</name>
<keyword evidence="1" id="KW-1133">Transmembrane helix</keyword>
<feature type="transmembrane region" description="Helical" evidence="1">
    <location>
        <begin position="12"/>
        <end position="31"/>
    </location>
</feature>
<keyword evidence="1" id="KW-0812">Transmembrane</keyword>
<sequence length="269" mass="28231">MKAASARHRLPVAGLAVAVILALAAVILGVWRPWVPVPSSVPVGAAAADDEAVTIAPEPLLLPEHPTVLVFGDSWTYGSAATEPTLGYAYVLADLLDGETIVKGVRGSGYLKPGLDGPAFGDRIAALDPALTPDLIIMQGSINDRTQGEAGYREAVTAAWDAMAAKYPDATIVILGPAPHELPVGTETARIDKDLGELASARGWWYISPVAQDWITEQNYLSVIDVEIGRKHPSTDGHRYLAEKLAAALAELGDAPVTEAGGSETTPEQ</sequence>
<gene>
    <name evidence="3" type="ORF">JOF42_001895</name>
</gene>
<protein>
    <submittedName>
        <fullName evidence="3">Lysophospholipase L1-like esterase</fullName>
    </submittedName>
</protein>
<dbReference type="CDD" id="cd00229">
    <property type="entry name" value="SGNH_hydrolase"/>
    <property type="match status" value="1"/>
</dbReference>
<dbReference type="SUPFAM" id="SSF52266">
    <property type="entry name" value="SGNH hydrolase"/>
    <property type="match status" value="1"/>
</dbReference>
<dbReference type="InterPro" id="IPR013830">
    <property type="entry name" value="SGNH_hydro"/>
</dbReference>
<dbReference type="RefSeq" id="WP_210097636.1">
    <property type="nucleotide sequence ID" value="NZ_BAAAIO010000001.1"/>
</dbReference>
<keyword evidence="1" id="KW-0472">Membrane</keyword>
<proteinExistence type="predicted"/>
<comment type="caution">
    <text evidence="3">The sequence shown here is derived from an EMBL/GenBank/DDBJ whole genome shotgun (WGS) entry which is preliminary data.</text>
</comment>
<feature type="domain" description="SGNH hydrolase-type esterase" evidence="2">
    <location>
        <begin position="70"/>
        <end position="239"/>
    </location>
</feature>
<dbReference type="InterPro" id="IPR036514">
    <property type="entry name" value="SGNH_hydro_sf"/>
</dbReference>
<dbReference type="Pfam" id="PF13472">
    <property type="entry name" value="Lipase_GDSL_2"/>
    <property type="match status" value="1"/>
</dbReference>
<dbReference type="Gene3D" id="3.40.50.1110">
    <property type="entry name" value="SGNH hydrolase"/>
    <property type="match status" value="1"/>
</dbReference>
<evidence type="ECO:0000313" key="3">
    <source>
        <dbReference type="EMBL" id="MBP2378400.1"/>
    </source>
</evidence>
<dbReference type="Proteomes" id="UP000703720">
    <property type="component" value="Unassembled WGS sequence"/>
</dbReference>
<reference evidence="3 4" key="1">
    <citation type="submission" date="2021-03" db="EMBL/GenBank/DDBJ databases">
        <title>Sequencing the genomes of 1000 actinobacteria strains.</title>
        <authorList>
            <person name="Klenk H.-P."/>
        </authorList>
    </citation>
    <scope>NUCLEOTIDE SEQUENCE [LARGE SCALE GENOMIC DNA]</scope>
    <source>
        <strain evidence="3 4">DSM 13468</strain>
    </source>
</reference>